<evidence type="ECO:0000256" key="1">
    <source>
        <dbReference type="ARBA" id="ARBA00029354"/>
    </source>
</evidence>
<comment type="caution">
    <text evidence="2">The sequence shown here is derived from an EMBL/GenBank/DDBJ whole genome shotgun (WGS) entry which is preliminary data.</text>
</comment>
<evidence type="ECO:0000313" key="2">
    <source>
        <dbReference type="EMBL" id="MFC3444088.1"/>
    </source>
</evidence>
<reference evidence="3" key="1">
    <citation type="journal article" date="2019" name="Int. J. Syst. Evol. Microbiol.">
        <title>The Global Catalogue of Microorganisms (GCM) 10K type strain sequencing project: providing services to taxonomists for standard genome sequencing and annotation.</title>
        <authorList>
            <consortium name="The Broad Institute Genomics Platform"/>
            <consortium name="The Broad Institute Genome Sequencing Center for Infectious Disease"/>
            <person name="Wu L."/>
            <person name="Ma J."/>
        </authorList>
    </citation>
    <scope>NUCLEOTIDE SEQUENCE [LARGE SCALE GENOMIC DNA]</scope>
    <source>
        <strain evidence="3">CCM 7491</strain>
    </source>
</reference>
<dbReference type="InterPro" id="IPR002732">
    <property type="entry name" value="Hjc"/>
</dbReference>
<name>A0ABV7NMY6_9SPHN</name>
<organism evidence="2 3">
    <name type="scientific">Sphingobium rhizovicinum</name>
    <dbReference type="NCBI Taxonomy" id="432308"/>
    <lineage>
        <taxon>Bacteria</taxon>
        <taxon>Pseudomonadati</taxon>
        <taxon>Pseudomonadota</taxon>
        <taxon>Alphaproteobacteria</taxon>
        <taxon>Sphingomonadales</taxon>
        <taxon>Sphingomonadaceae</taxon>
        <taxon>Sphingobium</taxon>
    </lineage>
</organism>
<gene>
    <name evidence="2" type="ORF">ACFOKF_23340</name>
</gene>
<evidence type="ECO:0000313" key="3">
    <source>
        <dbReference type="Proteomes" id="UP001595681"/>
    </source>
</evidence>
<dbReference type="Gene3D" id="3.40.1350.10">
    <property type="match status" value="1"/>
</dbReference>
<sequence>MTDTPPDIERLIQDVLADLGFDADAGEVARRVRKLNHGLPAEDEFAVICAWLGRTGLLHKLDQHQIPARSKSDFQVPDILAMFEAGGPLLIEVKVCNDRTLSFKPDYHARLMRYADQMGLPLLLAWKHYSLWTLVDIRHVTLARKNFNISHGEAMRQNLLGILAGDVAFKLAEGAGIHLDIAKEQLIETRPSDDGFEETWQMRVTGVHFTVGGGAVRTDLHPETTQLLATWDLESFEEHSPTHIRQSFTVGAEGIEFAHRALVCLLAWEKRADEPTNWRTLLRSPEITRSIAHFGAALERGLAEGVVHHILHQQPVVTPDFMC</sequence>
<dbReference type="Proteomes" id="UP001595681">
    <property type="component" value="Unassembled WGS sequence"/>
</dbReference>
<dbReference type="Pfam" id="PF01870">
    <property type="entry name" value="Hjc"/>
    <property type="match status" value="1"/>
</dbReference>
<evidence type="ECO:0008006" key="4">
    <source>
        <dbReference type="Google" id="ProtNLM"/>
    </source>
</evidence>
<proteinExistence type="predicted"/>
<dbReference type="InterPro" id="IPR011856">
    <property type="entry name" value="tRNA_endonuc-like_dom_sf"/>
</dbReference>
<dbReference type="SUPFAM" id="SSF52980">
    <property type="entry name" value="Restriction endonuclease-like"/>
    <property type="match status" value="1"/>
</dbReference>
<dbReference type="EMBL" id="JBHRVU010000005">
    <property type="protein sequence ID" value="MFC3444088.1"/>
    <property type="molecule type" value="Genomic_DNA"/>
</dbReference>
<dbReference type="RefSeq" id="WP_380798990.1">
    <property type="nucleotide sequence ID" value="NZ_JBHRVU010000005.1"/>
</dbReference>
<comment type="catalytic activity">
    <reaction evidence="1">
        <text>Endonucleolytic cleavage at a junction such as a reciprocal single-stranded crossover between two homologous DNA duplexes (Holliday junction).</text>
        <dbReference type="EC" id="3.1.21.10"/>
    </reaction>
</comment>
<keyword evidence="3" id="KW-1185">Reference proteome</keyword>
<protein>
    <recommendedName>
        <fullName evidence="4">Restriction endonuclease</fullName>
    </recommendedName>
</protein>
<dbReference type="InterPro" id="IPR011335">
    <property type="entry name" value="Restrct_endonuc-II-like"/>
</dbReference>
<accession>A0ABV7NMY6</accession>